<evidence type="ECO:0000313" key="2">
    <source>
        <dbReference type="Proteomes" id="UP001341840"/>
    </source>
</evidence>
<accession>A0ABU6YUW1</accession>
<organism evidence="1 2">
    <name type="scientific">Stylosanthes scabra</name>
    <dbReference type="NCBI Taxonomy" id="79078"/>
    <lineage>
        <taxon>Eukaryota</taxon>
        <taxon>Viridiplantae</taxon>
        <taxon>Streptophyta</taxon>
        <taxon>Embryophyta</taxon>
        <taxon>Tracheophyta</taxon>
        <taxon>Spermatophyta</taxon>
        <taxon>Magnoliopsida</taxon>
        <taxon>eudicotyledons</taxon>
        <taxon>Gunneridae</taxon>
        <taxon>Pentapetalae</taxon>
        <taxon>rosids</taxon>
        <taxon>fabids</taxon>
        <taxon>Fabales</taxon>
        <taxon>Fabaceae</taxon>
        <taxon>Papilionoideae</taxon>
        <taxon>50 kb inversion clade</taxon>
        <taxon>dalbergioids sensu lato</taxon>
        <taxon>Dalbergieae</taxon>
        <taxon>Pterocarpus clade</taxon>
        <taxon>Stylosanthes</taxon>
    </lineage>
</organism>
<protein>
    <submittedName>
        <fullName evidence="1">Uncharacterized protein</fullName>
    </submittedName>
</protein>
<name>A0ABU6YUW1_9FABA</name>
<proteinExistence type="predicted"/>
<comment type="caution">
    <text evidence="1">The sequence shown here is derived from an EMBL/GenBank/DDBJ whole genome shotgun (WGS) entry which is preliminary data.</text>
</comment>
<gene>
    <name evidence="1" type="ORF">PIB30_086160</name>
</gene>
<dbReference type="EMBL" id="JASCZI010243120">
    <property type="protein sequence ID" value="MED6212703.1"/>
    <property type="molecule type" value="Genomic_DNA"/>
</dbReference>
<reference evidence="1 2" key="1">
    <citation type="journal article" date="2023" name="Plants (Basel)">
        <title>Bridging the Gap: Combining Genomics and Transcriptomics Approaches to Understand Stylosanthes scabra, an Orphan Legume from the Brazilian Caatinga.</title>
        <authorList>
            <person name="Ferreira-Neto J.R.C."/>
            <person name="da Silva M.D."/>
            <person name="Binneck E."/>
            <person name="de Melo N.F."/>
            <person name="da Silva R.H."/>
            <person name="de Melo A.L.T.M."/>
            <person name="Pandolfi V."/>
            <person name="Bustamante F.O."/>
            <person name="Brasileiro-Vidal A.C."/>
            <person name="Benko-Iseppon A.M."/>
        </authorList>
    </citation>
    <scope>NUCLEOTIDE SEQUENCE [LARGE SCALE GENOMIC DNA]</scope>
    <source>
        <tissue evidence="1">Leaves</tissue>
    </source>
</reference>
<sequence length="161" mass="18049">SDIGNGNNEIEVVVMRHKDYEFSSLAFRGCSTSLFANIQSYPTRSESICLRRTELKNVKMHKYILEFLPCIRVFNVGSSHCLHRVFICSIESLSGKGGPGSVSRADAVLLSIKVELKLIEDRPQDEFEEYPGRGYIDFAEERVIVDLNALSMVSSNIRGPS</sequence>
<evidence type="ECO:0000313" key="1">
    <source>
        <dbReference type="EMBL" id="MED6212703.1"/>
    </source>
</evidence>
<keyword evidence="2" id="KW-1185">Reference proteome</keyword>
<feature type="non-terminal residue" evidence="1">
    <location>
        <position position="1"/>
    </location>
</feature>
<dbReference type="Proteomes" id="UP001341840">
    <property type="component" value="Unassembled WGS sequence"/>
</dbReference>